<dbReference type="PROSITE" id="PS51354">
    <property type="entry name" value="GLUTAREDOXIN_2"/>
    <property type="match status" value="1"/>
</dbReference>
<evidence type="ECO:0000313" key="5">
    <source>
        <dbReference type="Proteomes" id="UP001152797"/>
    </source>
</evidence>
<dbReference type="EMBL" id="CAMXCT020006646">
    <property type="protein sequence ID" value="CAL1171009.1"/>
    <property type="molecule type" value="Genomic_DNA"/>
</dbReference>
<sequence>MRASVDELIAEHEVIAFISQTCPFCQQAVAALTDAGYPPFIVEAETFSDIRRKRAGMPGCFCFPRCSKNLDELSGSEF</sequence>
<dbReference type="EMBL" id="CAMXCT010006646">
    <property type="protein sequence ID" value="CAI4017634.1"/>
    <property type="molecule type" value="Genomic_DNA"/>
</dbReference>
<dbReference type="InterPro" id="IPR002109">
    <property type="entry name" value="Glutaredoxin"/>
</dbReference>
<evidence type="ECO:0000313" key="2">
    <source>
        <dbReference type="EMBL" id="CAI4017634.1"/>
    </source>
</evidence>
<reference evidence="3" key="2">
    <citation type="submission" date="2024-04" db="EMBL/GenBank/DDBJ databases">
        <authorList>
            <person name="Chen Y."/>
            <person name="Shah S."/>
            <person name="Dougan E. K."/>
            <person name="Thang M."/>
            <person name="Chan C."/>
        </authorList>
    </citation>
    <scope>NUCLEOTIDE SEQUENCE [LARGE SCALE GENOMIC DNA]</scope>
</reference>
<gene>
    <name evidence="2" type="ORF">C1SCF055_LOCUS42262</name>
</gene>
<evidence type="ECO:0000313" key="4">
    <source>
        <dbReference type="EMBL" id="CAL4804946.1"/>
    </source>
</evidence>
<keyword evidence="5" id="KW-1185">Reference proteome</keyword>
<name>A0A9P1M3A6_9DINO</name>
<feature type="domain" description="Glutaredoxin" evidence="1">
    <location>
        <begin position="14"/>
        <end position="52"/>
    </location>
</feature>
<dbReference type="Gene3D" id="3.40.30.10">
    <property type="entry name" value="Glutaredoxin"/>
    <property type="match status" value="1"/>
</dbReference>
<protein>
    <submittedName>
        <fullName evidence="4">Protein disulfide-isomerase A3</fullName>
    </submittedName>
</protein>
<dbReference type="Pfam" id="PF00462">
    <property type="entry name" value="Glutaredoxin"/>
    <property type="match status" value="1"/>
</dbReference>
<dbReference type="AlphaFoldDB" id="A0A9P1M3A6"/>
<proteinExistence type="predicted"/>
<dbReference type="Proteomes" id="UP001152797">
    <property type="component" value="Unassembled WGS sequence"/>
</dbReference>
<reference evidence="2" key="1">
    <citation type="submission" date="2022-10" db="EMBL/GenBank/DDBJ databases">
        <authorList>
            <person name="Chen Y."/>
            <person name="Dougan E. K."/>
            <person name="Chan C."/>
            <person name="Rhodes N."/>
            <person name="Thang M."/>
        </authorList>
    </citation>
    <scope>NUCLEOTIDE SEQUENCE</scope>
</reference>
<dbReference type="EMBL" id="CAMXCT030006646">
    <property type="protein sequence ID" value="CAL4804946.1"/>
    <property type="molecule type" value="Genomic_DNA"/>
</dbReference>
<dbReference type="SUPFAM" id="SSF52833">
    <property type="entry name" value="Thioredoxin-like"/>
    <property type="match status" value="1"/>
</dbReference>
<evidence type="ECO:0000259" key="1">
    <source>
        <dbReference type="Pfam" id="PF00462"/>
    </source>
</evidence>
<accession>A0A9P1M3A6</accession>
<evidence type="ECO:0000313" key="3">
    <source>
        <dbReference type="EMBL" id="CAL1171009.1"/>
    </source>
</evidence>
<dbReference type="OrthoDB" id="44061at2759"/>
<organism evidence="2">
    <name type="scientific">Cladocopium goreaui</name>
    <dbReference type="NCBI Taxonomy" id="2562237"/>
    <lineage>
        <taxon>Eukaryota</taxon>
        <taxon>Sar</taxon>
        <taxon>Alveolata</taxon>
        <taxon>Dinophyceae</taxon>
        <taxon>Suessiales</taxon>
        <taxon>Symbiodiniaceae</taxon>
        <taxon>Cladocopium</taxon>
    </lineage>
</organism>
<comment type="caution">
    <text evidence="2">The sequence shown here is derived from an EMBL/GenBank/DDBJ whole genome shotgun (WGS) entry which is preliminary data.</text>
</comment>
<dbReference type="InterPro" id="IPR036249">
    <property type="entry name" value="Thioredoxin-like_sf"/>
</dbReference>